<comment type="similarity">
    <text evidence="5">Belongs to the RimM family.</text>
</comment>
<dbReference type="EMBL" id="DXHU01000002">
    <property type="protein sequence ID" value="HIV98216.1"/>
    <property type="molecule type" value="Genomic_DNA"/>
</dbReference>
<reference evidence="8" key="2">
    <citation type="submission" date="2021-04" db="EMBL/GenBank/DDBJ databases">
        <authorList>
            <person name="Gilroy R."/>
        </authorList>
    </citation>
    <scope>NUCLEOTIDE SEQUENCE</scope>
    <source>
        <strain evidence="8">Gambia11-129</strain>
    </source>
</reference>
<sequence>MSDNLIASARLGRTHGVRGYMRLDSFSGLYEHFEKLDECIIQTRENKRIKLEIEDIVYHADSVLIKFKGVDTPEKARLLSQSVLFVDRSKAAPLEEGEYYIADLFGLDVVFDGRIVGKVESVSEGSQALLLNVRTEDGKIHLVPNMEVFVRRPDFEKKEIELLNEELLS</sequence>
<dbReference type="GO" id="GO:0005840">
    <property type="term" value="C:ribosome"/>
    <property type="evidence" value="ECO:0007669"/>
    <property type="project" value="InterPro"/>
</dbReference>
<dbReference type="Pfam" id="PF01782">
    <property type="entry name" value="RimM"/>
    <property type="match status" value="1"/>
</dbReference>
<evidence type="ECO:0000313" key="8">
    <source>
        <dbReference type="EMBL" id="HIV98216.1"/>
    </source>
</evidence>
<dbReference type="InterPro" id="IPR009000">
    <property type="entry name" value="Transl_B-barrel_sf"/>
</dbReference>
<dbReference type="Gene3D" id="2.30.30.240">
    <property type="entry name" value="PRC-barrel domain"/>
    <property type="match status" value="1"/>
</dbReference>
<protein>
    <recommendedName>
        <fullName evidence="5">Ribosome maturation factor RimM</fullName>
    </recommendedName>
</protein>
<dbReference type="InterPro" id="IPR036976">
    <property type="entry name" value="RimM_N_sf"/>
</dbReference>
<evidence type="ECO:0000256" key="1">
    <source>
        <dbReference type="ARBA" id="ARBA00022490"/>
    </source>
</evidence>
<dbReference type="InterPro" id="IPR011033">
    <property type="entry name" value="PRC_barrel-like_sf"/>
</dbReference>
<evidence type="ECO:0000256" key="5">
    <source>
        <dbReference type="HAMAP-Rule" id="MF_00014"/>
    </source>
</evidence>
<dbReference type="SUPFAM" id="SSF50346">
    <property type="entry name" value="PRC-barrel domain"/>
    <property type="match status" value="1"/>
</dbReference>
<evidence type="ECO:0000256" key="4">
    <source>
        <dbReference type="ARBA" id="ARBA00023186"/>
    </source>
</evidence>
<name>A0A9D1PTA4_9SPIO</name>
<comment type="subunit">
    <text evidence="5">Binds ribosomal protein uS19.</text>
</comment>
<evidence type="ECO:0000313" key="9">
    <source>
        <dbReference type="Proteomes" id="UP000823936"/>
    </source>
</evidence>
<feature type="domain" description="Ribosome maturation factor RimM PRC barrel" evidence="7">
    <location>
        <begin position="103"/>
        <end position="162"/>
    </location>
</feature>
<dbReference type="InterPro" id="IPR056792">
    <property type="entry name" value="PRC_RimM"/>
</dbReference>
<keyword evidence="4 5" id="KW-0143">Chaperone</keyword>
<comment type="caution">
    <text evidence="8">The sequence shown here is derived from an EMBL/GenBank/DDBJ whole genome shotgun (WGS) entry which is preliminary data.</text>
</comment>
<comment type="domain">
    <text evidence="5">The PRC barrel domain binds ribosomal protein uS19.</text>
</comment>
<keyword evidence="1 5" id="KW-0963">Cytoplasm</keyword>
<dbReference type="NCBIfam" id="TIGR02273">
    <property type="entry name" value="16S_RimM"/>
    <property type="match status" value="1"/>
</dbReference>
<dbReference type="AlphaFoldDB" id="A0A9D1PTA4"/>
<feature type="domain" description="RimM N-terminal" evidence="6">
    <location>
        <begin position="9"/>
        <end position="89"/>
    </location>
</feature>
<keyword evidence="2 5" id="KW-0690">Ribosome biogenesis</keyword>
<dbReference type="HAMAP" id="MF_00014">
    <property type="entry name" value="Ribosome_mat_RimM"/>
    <property type="match status" value="1"/>
</dbReference>
<dbReference type="Gene3D" id="2.40.30.60">
    <property type="entry name" value="RimM"/>
    <property type="match status" value="1"/>
</dbReference>
<evidence type="ECO:0000256" key="2">
    <source>
        <dbReference type="ARBA" id="ARBA00022517"/>
    </source>
</evidence>
<dbReference type="GO" id="GO:0006364">
    <property type="term" value="P:rRNA processing"/>
    <property type="evidence" value="ECO:0007669"/>
    <property type="project" value="UniProtKB-UniRule"/>
</dbReference>
<proteinExistence type="inferred from homology"/>
<dbReference type="InterPro" id="IPR011961">
    <property type="entry name" value="RimM"/>
</dbReference>
<dbReference type="PANTHER" id="PTHR33692">
    <property type="entry name" value="RIBOSOME MATURATION FACTOR RIMM"/>
    <property type="match status" value="1"/>
</dbReference>
<dbReference type="PANTHER" id="PTHR33692:SF1">
    <property type="entry name" value="RIBOSOME MATURATION FACTOR RIMM"/>
    <property type="match status" value="1"/>
</dbReference>
<organism evidence="8 9">
    <name type="scientific">Candidatus Ornithospirochaeta avicola</name>
    <dbReference type="NCBI Taxonomy" id="2840896"/>
    <lineage>
        <taxon>Bacteria</taxon>
        <taxon>Pseudomonadati</taxon>
        <taxon>Spirochaetota</taxon>
        <taxon>Spirochaetia</taxon>
        <taxon>Spirochaetales</taxon>
        <taxon>Spirochaetaceae</taxon>
        <taxon>Spirochaetaceae incertae sedis</taxon>
        <taxon>Candidatus Ornithospirochaeta</taxon>
    </lineage>
</organism>
<accession>A0A9D1PTA4</accession>
<dbReference type="GO" id="GO:0042274">
    <property type="term" value="P:ribosomal small subunit biogenesis"/>
    <property type="evidence" value="ECO:0007669"/>
    <property type="project" value="UniProtKB-UniRule"/>
</dbReference>
<dbReference type="Proteomes" id="UP000823936">
    <property type="component" value="Unassembled WGS sequence"/>
</dbReference>
<dbReference type="GO" id="GO:0005737">
    <property type="term" value="C:cytoplasm"/>
    <property type="evidence" value="ECO:0007669"/>
    <property type="project" value="UniProtKB-SubCell"/>
</dbReference>
<comment type="function">
    <text evidence="5">An accessory protein needed during the final step in the assembly of 30S ribosomal subunit, possibly for assembly of the head region. Essential for efficient processing of 16S rRNA. May be needed both before and after RbfA during the maturation of 16S rRNA. It has affinity for free ribosomal 30S subunits but not for 70S ribosomes.</text>
</comment>
<comment type="subcellular location">
    <subcellularLocation>
        <location evidence="5">Cytoplasm</location>
    </subcellularLocation>
</comment>
<reference evidence="8" key="1">
    <citation type="journal article" date="2021" name="PeerJ">
        <title>Extensive microbial diversity within the chicken gut microbiome revealed by metagenomics and culture.</title>
        <authorList>
            <person name="Gilroy R."/>
            <person name="Ravi A."/>
            <person name="Getino M."/>
            <person name="Pursley I."/>
            <person name="Horton D.L."/>
            <person name="Alikhan N.F."/>
            <person name="Baker D."/>
            <person name="Gharbi K."/>
            <person name="Hall N."/>
            <person name="Watson M."/>
            <person name="Adriaenssens E.M."/>
            <person name="Foster-Nyarko E."/>
            <person name="Jarju S."/>
            <person name="Secka A."/>
            <person name="Antonio M."/>
            <person name="Oren A."/>
            <person name="Chaudhuri R.R."/>
            <person name="La Ragione R."/>
            <person name="Hildebrand F."/>
            <person name="Pallen M.J."/>
        </authorList>
    </citation>
    <scope>NUCLEOTIDE SEQUENCE</scope>
    <source>
        <strain evidence="8">Gambia11-129</strain>
    </source>
</reference>
<dbReference type="GO" id="GO:0043022">
    <property type="term" value="F:ribosome binding"/>
    <property type="evidence" value="ECO:0007669"/>
    <property type="project" value="InterPro"/>
</dbReference>
<gene>
    <name evidence="5 8" type="primary">rimM</name>
    <name evidence="8" type="ORF">IAB12_00330</name>
</gene>
<evidence type="ECO:0000259" key="6">
    <source>
        <dbReference type="Pfam" id="PF01782"/>
    </source>
</evidence>
<evidence type="ECO:0000259" key="7">
    <source>
        <dbReference type="Pfam" id="PF24986"/>
    </source>
</evidence>
<dbReference type="InterPro" id="IPR002676">
    <property type="entry name" value="RimM_N"/>
</dbReference>
<evidence type="ECO:0000256" key="3">
    <source>
        <dbReference type="ARBA" id="ARBA00022552"/>
    </source>
</evidence>
<keyword evidence="3 5" id="KW-0698">rRNA processing</keyword>
<dbReference type="Pfam" id="PF24986">
    <property type="entry name" value="PRC_RimM"/>
    <property type="match status" value="1"/>
</dbReference>
<dbReference type="SUPFAM" id="SSF50447">
    <property type="entry name" value="Translation proteins"/>
    <property type="match status" value="1"/>
</dbReference>